<dbReference type="EMBL" id="BPLQ01010437">
    <property type="protein sequence ID" value="GIY50734.1"/>
    <property type="molecule type" value="Genomic_DNA"/>
</dbReference>
<comment type="caution">
    <text evidence="2">The sequence shown here is derived from an EMBL/GenBank/DDBJ whole genome shotgun (WGS) entry which is preliminary data.</text>
</comment>
<reference evidence="2 3" key="1">
    <citation type="submission" date="2021-06" db="EMBL/GenBank/DDBJ databases">
        <title>Caerostris darwini draft genome.</title>
        <authorList>
            <person name="Kono N."/>
            <person name="Arakawa K."/>
        </authorList>
    </citation>
    <scope>NUCLEOTIDE SEQUENCE [LARGE SCALE GENOMIC DNA]</scope>
</reference>
<gene>
    <name evidence="2" type="ORF">CDAR_254171</name>
</gene>
<dbReference type="Proteomes" id="UP001054837">
    <property type="component" value="Unassembled WGS sequence"/>
</dbReference>
<feature type="region of interest" description="Disordered" evidence="1">
    <location>
        <begin position="84"/>
        <end position="121"/>
    </location>
</feature>
<protein>
    <submittedName>
        <fullName evidence="2">Uncharacterized protein</fullName>
    </submittedName>
</protein>
<name>A0AAV4TX53_9ARAC</name>
<feature type="compositionally biased region" description="Pro residues" evidence="1">
    <location>
        <begin position="107"/>
        <end position="119"/>
    </location>
</feature>
<feature type="region of interest" description="Disordered" evidence="1">
    <location>
        <begin position="1"/>
        <end position="28"/>
    </location>
</feature>
<keyword evidence="3" id="KW-1185">Reference proteome</keyword>
<accession>A0AAV4TX53</accession>
<proteinExistence type="predicted"/>
<evidence type="ECO:0000256" key="1">
    <source>
        <dbReference type="SAM" id="MobiDB-lite"/>
    </source>
</evidence>
<sequence>MEIRSTSTRIRQVGQKSENHRGTSPKSTVEVSVGIHPTFQASFPSPGVVGKTDLNLHLAETLDRFIHREQSFFKAQLNLELCGENSPSISNKPRYYSTRTWTSSTPPLHPLNSPPPPLNGNPKHFDENLTGWAEIRKSRRNFAEKH</sequence>
<evidence type="ECO:0000313" key="3">
    <source>
        <dbReference type="Proteomes" id="UP001054837"/>
    </source>
</evidence>
<evidence type="ECO:0000313" key="2">
    <source>
        <dbReference type="EMBL" id="GIY50734.1"/>
    </source>
</evidence>
<dbReference type="AlphaFoldDB" id="A0AAV4TX53"/>
<feature type="compositionally biased region" description="Low complexity" evidence="1">
    <location>
        <begin position="93"/>
        <end position="106"/>
    </location>
</feature>
<organism evidence="2 3">
    <name type="scientific">Caerostris darwini</name>
    <dbReference type="NCBI Taxonomy" id="1538125"/>
    <lineage>
        <taxon>Eukaryota</taxon>
        <taxon>Metazoa</taxon>
        <taxon>Ecdysozoa</taxon>
        <taxon>Arthropoda</taxon>
        <taxon>Chelicerata</taxon>
        <taxon>Arachnida</taxon>
        <taxon>Araneae</taxon>
        <taxon>Araneomorphae</taxon>
        <taxon>Entelegynae</taxon>
        <taxon>Araneoidea</taxon>
        <taxon>Araneidae</taxon>
        <taxon>Caerostris</taxon>
    </lineage>
</organism>